<protein>
    <submittedName>
        <fullName evidence="1">Uncharacterized protein</fullName>
    </submittedName>
</protein>
<evidence type="ECO:0000313" key="2">
    <source>
        <dbReference type="Proteomes" id="UP000324800"/>
    </source>
</evidence>
<accession>A0A5J4WPR1</accession>
<comment type="caution">
    <text evidence="1">The sequence shown here is derived from an EMBL/GenBank/DDBJ whole genome shotgun (WGS) entry which is preliminary data.</text>
</comment>
<dbReference type="AlphaFoldDB" id="A0A5J4WPR1"/>
<sequence>MPNSTEELARARLNFNGLANPQDDSDRIMECDDEETQQQINENESVMLLIGYSTACGSLQQIAICKDNTKQWETSIYSSDQAVIATNSLSDQYLRFPVRSEAWKMATDDSFMRGYDSSKMGARTNIKVSLQRSLTPGIIENELIKFALDENQNNHNSFIATRSYPTPTYAEISPQMHYLCDAIIRFTFDDAPDPQILNIEIEGEIDETVIRPR</sequence>
<name>A0A5J4WPR1_9EUKA</name>
<evidence type="ECO:0000313" key="1">
    <source>
        <dbReference type="EMBL" id="KAA6396606.1"/>
    </source>
</evidence>
<organism evidence="1 2">
    <name type="scientific">Streblomastix strix</name>
    <dbReference type="NCBI Taxonomy" id="222440"/>
    <lineage>
        <taxon>Eukaryota</taxon>
        <taxon>Metamonada</taxon>
        <taxon>Preaxostyla</taxon>
        <taxon>Oxymonadida</taxon>
        <taxon>Streblomastigidae</taxon>
        <taxon>Streblomastix</taxon>
    </lineage>
</organism>
<proteinExistence type="predicted"/>
<reference evidence="1 2" key="1">
    <citation type="submission" date="2019-03" db="EMBL/GenBank/DDBJ databases">
        <title>Single cell metagenomics reveals metabolic interactions within the superorganism composed of flagellate Streblomastix strix and complex community of Bacteroidetes bacteria on its surface.</title>
        <authorList>
            <person name="Treitli S.C."/>
            <person name="Kolisko M."/>
            <person name="Husnik F."/>
            <person name="Keeling P."/>
            <person name="Hampl V."/>
        </authorList>
    </citation>
    <scope>NUCLEOTIDE SEQUENCE [LARGE SCALE GENOMIC DNA]</scope>
    <source>
        <strain evidence="1">ST1C</strain>
    </source>
</reference>
<gene>
    <name evidence="1" type="ORF">EZS28_007864</name>
</gene>
<dbReference type="Proteomes" id="UP000324800">
    <property type="component" value="Unassembled WGS sequence"/>
</dbReference>
<dbReference type="EMBL" id="SNRW01001385">
    <property type="protein sequence ID" value="KAA6396606.1"/>
    <property type="molecule type" value="Genomic_DNA"/>
</dbReference>